<dbReference type="InterPro" id="IPR008984">
    <property type="entry name" value="SMAD_FHA_dom_sf"/>
</dbReference>
<dbReference type="GO" id="GO:0005524">
    <property type="term" value="F:ATP binding"/>
    <property type="evidence" value="ECO:0007669"/>
    <property type="project" value="UniProtKB-UniRule"/>
</dbReference>
<keyword evidence="13" id="KW-1185">Reference proteome</keyword>
<dbReference type="InterPro" id="IPR000253">
    <property type="entry name" value="FHA_dom"/>
</dbReference>
<dbReference type="GO" id="GO:0005856">
    <property type="term" value="C:cytoskeleton"/>
    <property type="evidence" value="ECO:0007669"/>
    <property type="project" value="UniProtKB-SubCell"/>
</dbReference>
<dbReference type="SUPFAM" id="SSF52540">
    <property type="entry name" value="P-loop containing nucleoside triphosphate hydrolases"/>
    <property type="match status" value="1"/>
</dbReference>
<gene>
    <name evidence="12" type="ORF">MEDL_53079</name>
</gene>
<dbReference type="PROSITE" id="PS50067">
    <property type="entry name" value="KINESIN_MOTOR_2"/>
    <property type="match status" value="1"/>
</dbReference>
<evidence type="ECO:0000259" key="11">
    <source>
        <dbReference type="PROSITE" id="PS50067"/>
    </source>
</evidence>
<dbReference type="FunFam" id="2.60.200.20:FF:000005">
    <property type="entry name" value="Kinesin family member 16B"/>
    <property type="match status" value="1"/>
</dbReference>
<protein>
    <submittedName>
        <fullName evidence="12">KIF16B</fullName>
    </submittedName>
</protein>
<feature type="coiled-coil region" evidence="10">
    <location>
        <begin position="901"/>
        <end position="978"/>
    </location>
</feature>
<keyword evidence="2" id="KW-0963">Cytoplasm</keyword>
<dbReference type="AlphaFoldDB" id="A0A8S3U3Z5"/>
<evidence type="ECO:0000256" key="5">
    <source>
        <dbReference type="ARBA" id="ARBA00022840"/>
    </source>
</evidence>
<dbReference type="Pfam" id="PF00498">
    <property type="entry name" value="FHA"/>
    <property type="match status" value="1"/>
</dbReference>
<evidence type="ECO:0000313" key="13">
    <source>
        <dbReference type="Proteomes" id="UP000683360"/>
    </source>
</evidence>
<dbReference type="Pfam" id="PF00225">
    <property type="entry name" value="Kinesin"/>
    <property type="match status" value="1"/>
</dbReference>
<dbReference type="SMART" id="SM00129">
    <property type="entry name" value="KISc"/>
    <property type="match status" value="1"/>
</dbReference>
<keyword evidence="6 10" id="KW-0175">Coiled coil</keyword>
<dbReference type="PANTHER" id="PTHR47117">
    <property type="entry name" value="STAR-RELATED LIPID TRANSFER PROTEIN 9"/>
    <property type="match status" value="1"/>
</dbReference>
<dbReference type="GO" id="GO:0005737">
    <property type="term" value="C:cytoplasm"/>
    <property type="evidence" value="ECO:0007669"/>
    <property type="project" value="UniProtKB-ARBA"/>
</dbReference>
<dbReference type="SUPFAM" id="SSF49879">
    <property type="entry name" value="SMAD/FHA domain"/>
    <property type="match status" value="1"/>
</dbReference>
<dbReference type="CDD" id="cd22708">
    <property type="entry name" value="FHA_KIF16"/>
    <property type="match status" value="1"/>
</dbReference>
<evidence type="ECO:0000256" key="10">
    <source>
        <dbReference type="SAM" id="Coils"/>
    </source>
</evidence>
<dbReference type="PANTHER" id="PTHR47117:SF1">
    <property type="entry name" value="STAR-RELATED LIPID TRANSFER PROTEIN 9"/>
    <property type="match status" value="1"/>
</dbReference>
<dbReference type="Gene3D" id="3.40.850.10">
    <property type="entry name" value="Kinesin motor domain"/>
    <property type="match status" value="1"/>
</dbReference>
<evidence type="ECO:0000256" key="2">
    <source>
        <dbReference type="ARBA" id="ARBA00022490"/>
    </source>
</evidence>
<dbReference type="GO" id="GO:0008017">
    <property type="term" value="F:microtubule binding"/>
    <property type="evidence" value="ECO:0007669"/>
    <property type="project" value="InterPro"/>
</dbReference>
<evidence type="ECO:0000256" key="3">
    <source>
        <dbReference type="ARBA" id="ARBA00022553"/>
    </source>
</evidence>
<comment type="caution">
    <text evidence="12">The sequence shown here is derived from an EMBL/GenBank/DDBJ whole genome shotgun (WGS) entry which is preliminary data.</text>
</comment>
<sequence>MTSVKVAVRVRPMNLREREANTDVVVQFTDKIILTNNKIPEFGCEGDVAREATRTKEFSFNYIFWSVDQDDSNYCSQEKVFQEFGTDIVSSAYDGFNACAFAYGQPGSGKTYTMIGTQDIFLKMNDQSATYRTEISFMEIYNERVRDLLETPDRAREGLRVREHPKYGPYVEDLSHHIADSFQDANELIRIGETNRCTAPTNMNDVSSRSHAIFTLIFTQARMFNGMPYETQSRIHLVDLAGSESADASGATGQRLKEGGNINRSLVTLGTVITLLAKSSDTDIEKKVFIPYRDSKLTWLLKDSLGGNSRTFMIATISPADINYNETLRTLRYAVGAKNIVNKPTKNEDASVRLIREMKEEILRLKAMLIGELDKSAEPRVKEMLQESEVRVKVLTEEWTEKWHETDIADHAMAVRKEGKGIMLDSAHPHLIGIDDDIFSTGITMYNLKVGITTIGRNDAQVEQDIKIAGLDIEMEHCAIANDNNLVQLIPKNAAMCTVNGCLIMEPTKLTQGAVILLGKTNMFRFNNPAEAIKMKEELKDHGISVSREPSIGYGRSISDMYRSTDSLTSSNWETSDDYGDDIDKLNEQRKYIELMEQRYDKAQTERESSISNLEQEVQNILITLGDIKDRIHQDNMQNTKYGKALKKLTDDHTKVKDAILQEITKLKSDLEFTLKSLDDEILVLEQKENDLVISQITLQSNVHSKIAYLLESKGQNLKDLEDIDKDLQNLEHCFTGEKTKLTSKSDVNERILRELEQQEQKIQTDVDIELKLLRDKRTRAEHSRASEMRKIDEAWQDIHEHEQQMSEQKMRGLNQTEKSKLLQKQTHINEAKELLIQEQESISKDHKEVMTQLEKEEINIDLNRHKLLEEFQLKKQNVLSTISPKLTEINNTIYIKKKDRDNLDSTIQNWENELENLEGMLRMSTDSCTKQQHGIAQETLKKKKKRDLIEKEIKSKLSDLESRLAALDKEFNESTEKLKCDLNFPSNQGEIDKTTSHPKQEEITKFQELYDKKHSNLLILKQQAEEQQDREFESLELEIMKLEEIQNQARIDQEVKRRLRDVRQNK</sequence>
<accession>A0A8S3U3Z5</accession>
<evidence type="ECO:0000256" key="9">
    <source>
        <dbReference type="PROSITE-ProRule" id="PRU00283"/>
    </source>
</evidence>
<evidence type="ECO:0000256" key="8">
    <source>
        <dbReference type="ARBA" id="ARBA00023212"/>
    </source>
</evidence>
<dbReference type="InterPro" id="IPR036961">
    <property type="entry name" value="Kinesin_motor_dom_sf"/>
</dbReference>
<evidence type="ECO:0000256" key="4">
    <source>
        <dbReference type="ARBA" id="ARBA00022741"/>
    </source>
</evidence>
<proteinExistence type="inferred from homology"/>
<dbReference type="GO" id="GO:0007018">
    <property type="term" value="P:microtubule-based movement"/>
    <property type="evidence" value="ECO:0007669"/>
    <property type="project" value="InterPro"/>
</dbReference>
<feature type="domain" description="Kinesin motor" evidence="11">
    <location>
        <begin position="3"/>
        <end position="340"/>
    </location>
</feature>
<reference evidence="12" key="1">
    <citation type="submission" date="2021-03" db="EMBL/GenBank/DDBJ databases">
        <authorList>
            <person name="Bekaert M."/>
        </authorList>
    </citation>
    <scope>NUCLEOTIDE SEQUENCE</scope>
</reference>
<dbReference type="EMBL" id="CAJPWZ010002576">
    <property type="protein sequence ID" value="CAG2240862.1"/>
    <property type="molecule type" value="Genomic_DNA"/>
</dbReference>
<dbReference type="OrthoDB" id="3176171at2759"/>
<dbReference type="PRINTS" id="PR00380">
    <property type="entry name" value="KINESINHEAVY"/>
</dbReference>
<keyword evidence="5 9" id="KW-0067">ATP-binding</keyword>
<organism evidence="12 13">
    <name type="scientific">Mytilus edulis</name>
    <name type="common">Blue mussel</name>
    <dbReference type="NCBI Taxonomy" id="6550"/>
    <lineage>
        <taxon>Eukaryota</taxon>
        <taxon>Metazoa</taxon>
        <taxon>Spiralia</taxon>
        <taxon>Lophotrochozoa</taxon>
        <taxon>Mollusca</taxon>
        <taxon>Bivalvia</taxon>
        <taxon>Autobranchia</taxon>
        <taxon>Pteriomorphia</taxon>
        <taxon>Mytilida</taxon>
        <taxon>Mytiloidea</taxon>
        <taxon>Mytilidae</taxon>
        <taxon>Mytilinae</taxon>
        <taxon>Mytilus</taxon>
    </lineage>
</organism>
<evidence type="ECO:0000313" key="12">
    <source>
        <dbReference type="EMBL" id="CAG2240862.1"/>
    </source>
</evidence>
<dbReference type="InterPro" id="IPR001752">
    <property type="entry name" value="Kinesin_motor_dom"/>
</dbReference>
<dbReference type="InterPro" id="IPR019821">
    <property type="entry name" value="Kinesin_motor_CS"/>
</dbReference>
<feature type="coiled-coil region" evidence="10">
    <location>
        <begin position="586"/>
        <end position="631"/>
    </location>
</feature>
<dbReference type="GO" id="GO:0003777">
    <property type="term" value="F:microtubule motor activity"/>
    <property type="evidence" value="ECO:0007669"/>
    <property type="project" value="InterPro"/>
</dbReference>
<evidence type="ECO:0000256" key="1">
    <source>
        <dbReference type="ARBA" id="ARBA00004245"/>
    </source>
</evidence>
<keyword evidence="3" id="KW-0597">Phosphoprotein</keyword>
<feature type="binding site" evidence="9">
    <location>
        <begin position="104"/>
        <end position="111"/>
    </location>
    <ligand>
        <name>ATP</name>
        <dbReference type="ChEBI" id="CHEBI:30616"/>
    </ligand>
</feature>
<keyword evidence="4 9" id="KW-0547">Nucleotide-binding</keyword>
<dbReference type="FunFam" id="3.40.850.10:FF:000021">
    <property type="entry name" value="kinesin-like protein KIF16B isoform X1"/>
    <property type="match status" value="1"/>
</dbReference>
<dbReference type="Proteomes" id="UP000683360">
    <property type="component" value="Unassembled WGS sequence"/>
</dbReference>
<keyword evidence="8" id="KW-0206">Cytoskeleton</keyword>
<keyword evidence="7 9" id="KW-0505">Motor protein</keyword>
<name>A0A8S3U3Z5_MYTED</name>
<feature type="coiled-coil region" evidence="10">
    <location>
        <begin position="661"/>
        <end position="688"/>
    </location>
</feature>
<feature type="coiled-coil region" evidence="10">
    <location>
        <begin position="1026"/>
        <end position="1053"/>
    </location>
</feature>
<evidence type="ECO:0000256" key="6">
    <source>
        <dbReference type="ARBA" id="ARBA00023054"/>
    </source>
</evidence>
<evidence type="ECO:0000256" key="7">
    <source>
        <dbReference type="ARBA" id="ARBA00023175"/>
    </source>
</evidence>
<dbReference type="Gene3D" id="2.60.200.20">
    <property type="match status" value="1"/>
</dbReference>
<comment type="similarity">
    <text evidence="9">Belongs to the TRAFAC class myosin-kinesin ATPase superfamily. Kinesin family.</text>
</comment>
<dbReference type="InterPro" id="IPR027417">
    <property type="entry name" value="P-loop_NTPase"/>
</dbReference>
<comment type="subcellular location">
    <subcellularLocation>
        <location evidence="1">Cytoplasm</location>
        <location evidence="1">Cytoskeleton</location>
    </subcellularLocation>
</comment>
<dbReference type="PROSITE" id="PS00411">
    <property type="entry name" value="KINESIN_MOTOR_1"/>
    <property type="match status" value="1"/>
</dbReference>